<dbReference type="Pfam" id="PF07784">
    <property type="entry name" value="DUF1622"/>
    <property type="match status" value="1"/>
</dbReference>
<evidence type="ECO:0000256" key="1">
    <source>
        <dbReference type="SAM" id="Phobius"/>
    </source>
</evidence>
<dbReference type="STRING" id="568872.GA0070624_2130"/>
<keyword evidence="1" id="KW-1133">Transmembrane helix</keyword>
<keyword evidence="1" id="KW-0472">Membrane</keyword>
<dbReference type="InterPro" id="IPR012427">
    <property type="entry name" value="DUF1622"/>
</dbReference>
<dbReference type="Proteomes" id="UP000199413">
    <property type="component" value="Unassembled WGS sequence"/>
</dbReference>
<protein>
    <submittedName>
        <fullName evidence="2">Uncharacterized membrane protein</fullName>
    </submittedName>
</protein>
<accession>A0A1C6RUU3</accession>
<dbReference type="EMBL" id="FMHV01000002">
    <property type="protein sequence ID" value="SCL20829.1"/>
    <property type="molecule type" value="Genomic_DNA"/>
</dbReference>
<evidence type="ECO:0000313" key="2">
    <source>
        <dbReference type="EMBL" id="SCL20829.1"/>
    </source>
</evidence>
<evidence type="ECO:0000313" key="3">
    <source>
        <dbReference type="Proteomes" id="UP000199413"/>
    </source>
</evidence>
<dbReference type="RefSeq" id="WP_245718738.1">
    <property type="nucleotide sequence ID" value="NZ_FMHV01000002.1"/>
</dbReference>
<feature type="transmembrane region" description="Helical" evidence="1">
    <location>
        <begin position="28"/>
        <end position="50"/>
    </location>
</feature>
<sequence>MVVPQGAVRGCRVLTKEIIQTIGTLLDLAGVLVIAVGVTIATVVFALGWWRTRRLVDVYPPYRQGVGRAILLGLEFLVGGDIIRSVAVSPTFNSVGVLALIVLVRTFLSLSLQVELGGRWPWQGNGPVSGPDVSARPGR</sequence>
<proteinExistence type="predicted"/>
<dbReference type="PANTHER" id="PTHR38468">
    <property type="entry name" value="SLL0939 PROTEIN"/>
    <property type="match status" value="1"/>
</dbReference>
<keyword evidence="1" id="KW-0812">Transmembrane</keyword>
<dbReference type="PANTHER" id="PTHR38468:SF1">
    <property type="entry name" value="SLL0939 PROTEIN"/>
    <property type="match status" value="1"/>
</dbReference>
<gene>
    <name evidence="2" type="ORF">GA0070624_2130</name>
</gene>
<name>A0A1C6RUU3_9ACTN</name>
<reference evidence="3" key="1">
    <citation type="submission" date="2016-06" db="EMBL/GenBank/DDBJ databases">
        <authorList>
            <person name="Varghese N."/>
            <person name="Submissions Spin"/>
        </authorList>
    </citation>
    <scope>NUCLEOTIDE SEQUENCE [LARGE SCALE GENOMIC DNA]</scope>
    <source>
        <strain evidence="3">DSM 45431</strain>
    </source>
</reference>
<organism evidence="2 3">
    <name type="scientific">Micromonospora rhizosphaerae</name>
    <dbReference type="NCBI Taxonomy" id="568872"/>
    <lineage>
        <taxon>Bacteria</taxon>
        <taxon>Bacillati</taxon>
        <taxon>Actinomycetota</taxon>
        <taxon>Actinomycetes</taxon>
        <taxon>Micromonosporales</taxon>
        <taxon>Micromonosporaceae</taxon>
        <taxon>Micromonospora</taxon>
    </lineage>
</organism>
<keyword evidence="3" id="KW-1185">Reference proteome</keyword>
<dbReference type="AlphaFoldDB" id="A0A1C6RUU3"/>